<dbReference type="AlphaFoldDB" id="A0A5N5T4C9"/>
<dbReference type="InterPro" id="IPR036058">
    <property type="entry name" value="Kazal_dom_sf"/>
</dbReference>
<keyword evidence="4 6" id="KW-1133">Transmembrane helix</keyword>
<feature type="transmembrane region" description="Helical" evidence="6">
    <location>
        <begin position="195"/>
        <end position="220"/>
    </location>
</feature>
<proteinExistence type="predicted"/>
<evidence type="ECO:0000259" key="7">
    <source>
        <dbReference type="PROSITE" id="PS51465"/>
    </source>
</evidence>
<dbReference type="PANTHER" id="PTHR11388">
    <property type="entry name" value="ORGANIC ANION TRANSPORTER"/>
    <property type="match status" value="1"/>
</dbReference>
<evidence type="ECO:0000256" key="5">
    <source>
        <dbReference type="ARBA" id="ARBA00023136"/>
    </source>
</evidence>
<organism evidence="8 9">
    <name type="scientific">Armadillidium nasatum</name>
    <dbReference type="NCBI Taxonomy" id="96803"/>
    <lineage>
        <taxon>Eukaryota</taxon>
        <taxon>Metazoa</taxon>
        <taxon>Ecdysozoa</taxon>
        <taxon>Arthropoda</taxon>
        <taxon>Crustacea</taxon>
        <taxon>Multicrustacea</taxon>
        <taxon>Malacostraca</taxon>
        <taxon>Eumalacostraca</taxon>
        <taxon>Peracarida</taxon>
        <taxon>Isopoda</taxon>
        <taxon>Oniscidea</taxon>
        <taxon>Crinocheta</taxon>
        <taxon>Armadillidiidae</taxon>
        <taxon>Armadillidium</taxon>
    </lineage>
</organism>
<accession>A0A5N5T4C9</accession>
<protein>
    <submittedName>
        <fullName evidence="8">Solute carrier organic anion transporter family member 1C1</fullName>
    </submittedName>
</protein>
<dbReference type="PANTHER" id="PTHR11388:SF76">
    <property type="entry name" value="SOLUTE CARRIER ORGANIC ANION TRANSPORTER FAMILY MEMBER"/>
    <property type="match status" value="1"/>
</dbReference>
<sequence length="549" mass="60161">MKNNIKKKINEDRERKKQAIKLLEEMDVPDIKCGLGSWTPRWLQVFATKEMYLIGYCIVGLVIGMFFTYSVSTISTLEKRFKLSSIMLAGNDVSQILLSILVAYYGNYGNRPKWLGIGVLSASFSCFLAAVPHFIYGPGEDAVMLAQSLSTTSSNSSTGDQSTIITNKNDLCYAPFIGDCSEGGSDFNSGNIGPVIILFLSEFFVGVAVTVFYSIGLIYLDDNVNKKDSPLYYVRVCGPVLGFFLGSKCLSIYIDPKYKPNISLRDPRWLGAWWIGVASLVASVFGFGVSGIVIKIFRPGPRFITGYSCFLTIFGSIAMFGLMFIGCPKLEVVGPNYNDIGTCNENCDCSDRYSPVCSEDGLTTFYSACYAGCTIVNSSAAPVEYLNCACVKSTENAPLLNSMEHAADIYQVSNTTSMGGKTIQGYCPETCDTFFYYILLTTIARAIDSTGRIGGTLVYLRSIEEHDKGLAMGVSTVLISLFSFIPAPIIMGAVVDSSCIIWDNTCGQKGNCWLYDSDKFRILIHVVPAVLMLISLLGDIFVFINSRRP</sequence>
<dbReference type="PROSITE" id="PS51465">
    <property type="entry name" value="KAZAL_2"/>
    <property type="match status" value="1"/>
</dbReference>
<gene>
    <name evidence="8" type="primary">SLCO1C1</name>
    <name evidence="8" type="ORF">Anas_01196</name>
</gene>
<evidence type="ECO:0000256" key="6">
    <source>
        <dbReference type="SAM" id="Phobius"/>
    </source>
</evidence>
<comment type="caution">
    <text evidence="8">The sequence shown here is derived from an EMBL/GenBank/DDBJ whole genome shotgun (WGS) entry which is preliminary data.</text>
</comment>
<feature type="transmembrane region" description="Helical" evidence="6">
    <location>
        <begin position="472"/>
        <end position="495"/>
    </location>
</feature>
<feature type="transmembrane region" description="Helical" evidence="6">
    <location>
        <begin position="434"/>
        <end position="460"/>
    </location>
</feature>
<dbReference type="GO" id="GO:0015347">
    <property type="term" value="F:sodium-independent organic anion transmembrane transporter activity"/>
    <property type="evidence" value="ECO:0007669"/>
    <property type="project" value="TreeGrafter"/>
</dbReference>
<feature type="transmembrane region" description="Helical" evidence="6">
    <location>
        <begin position="51"/>
        <end position="71"/>
    </location>
</feature>
<evidence type="ECO:0000313" key="8">
    <source>
        <dbReference type="EMBL" id="KAB7499820.1"/>
    </source>
</evidence>
<feature type="transmembrane region" description="Helical" evidence="6">
    <location>
        <begin position="114"/>
        <end position="135"/>
    </location>
</feature>
<comment type="subcellular location">
    <subcellularLocation>
        <location evidence="1">Cell membrane</location>
        <topology evidence="1">Multi-pass membrane protein</topology>
    </subcellularLocation>
</comment>
<feature type="transmembrane region" description="Helical" evidence="6">
    <location>
        <begin position="83"/>
        <end position="105"/>
    </location>
</feature>
<dbReference type="InterPro" id="IPR002350">
    <property type="entry name" value="Kazal_dom"/>
</dbReference>
<keyword evidence="2" id="KW-1003">Cell membrane</keyword>
<feature type="transmembrane region" description="Helical" evidence="6">
    <location>
        <begin position="232"/>
        <end position="254"/>
    </location>
</feature>
<keyword evidence="9" id="KW-1185">Reference proteome</keyword>
<feature type="domain" description="Kazal-like" evidence="7">
    <location>
        <begin position="337"/>
        <end position="392"/>
    </location>
</feature>
<evidence type="ECO:0000256" key="2">
    <source>
        <dbReference type="ARBA" id="ARBA00022475"/>
    </source>
</evidence>
<dbReference type="Proteomes" id="UP000326759">
    <property type="component" value="Unassembled WGS sequence"/>
</dbReference>
<dbReference type="CDD" id="cd17336">
    <property type="entry name" value="MFS_SLCO_OATP"/>
    <property type="match status" value="1"/>
</dbReference>
<dbReference type="GO" id="GO:0016323">
    <property type="term" value="C:basolateral plasma membrane"/>
    <property type="evidence" value="ECO:0007669"/>
    <property type="project" value="TreeGrafter"/>
</dbReference>
<dbReference type="EMBL" id="SEYY01016484">
    <property type="protein sequence ID" value="KAB7499820.1"/>
    <property type="molecule type" value="Genomic_DNA"/>
</dbReference>
<dbReference type="GO" id="GO:0043252">
    <property type="term" value="P:sodium-independent organic anion transport"/>
    <property type="evidence" value="ECO:0007669"/>
    <property type="project" value="TreeGrafter"/>
</dbReference>
<feature type="transmembrane region" description="Helical" evidence="6">
    <location>
        <begin position="304"/>
        <end position="325"/>
    </location>
</feature>
<evidence type="ECO:0000256" key="4">
    <source>
        <dbReference type="ARBA" id="ARBA00022989"/>
    </source>
</evidence>
<evidence type="ECO:0000256" key="3">
    <source>
        <dbReference type="ARBA" id="ARBA00022692"/>
    </source>
</evidence>
<dbReference type="Pfam" id="PF03137">
    <property type="entry name" value="OATP"/>
    <property type="match status" value="1"/>
</dbReference>
<name>A0A5N5T4C9_9CRUS</name>
<dbReference type="SUPFAM" id="SSF100895">
    <property type="entry name" value="Kazal-type serine protease inhibitors"/>
    <property type="match status" value="1"/>
</dbReference>
<keyword evidence="5 6" id="KW-0472">Membrane</keyword>
<feature type="transmembrane region" description="Helical" evidence="6">
    <location>
        <begin position="274"/>
        <end position="297"/>
    </location>
</feature>
<feature type="transmembrane region" description="Helical" evidence="6">
    <location>
        <begin position="522"/>
        <end position="544"/>
    </location>
</feature>
<evidence type="ECO:0000313" key="9">
    <source>
        <dbReference type="Proteomes" id="UP000326759"/>
    </source>
</evidence>
<reference evidence="8 9" key="1">
    <citation type="journal article" date="2019" name="PLoS Biol.">
        <title>Sex chromosomes control vertical transmission of feminizing Wolbachia symbionts in an isopod.</title>
        <authorList>
            <person name="Becking T."/>
            <person name="Chebbi M.A."/>
            <person name="Giraud I."/>
            <person name="Moumen B."/>
            <person name="Laverre T."/>
            <person name="Caubet Y."/>
            <person name="Peccoud J."/>
            <person name="Gilbert C."/>
            <person name="Cordaux R."/>
        </authorList>
    </citation>
    <scope>NUCLEOTIDE SEQUENCE [LARGE SCALE GENOMIC DNA]</scope>
    <source>
        <strain evidence="8">ANa2</strain>
        <tissue evidence="8">Whole body excluding digestive tract and cuticle</tissue>
    </source>
</reference>
<evidence type="ECO:0000256" key="1">
    <source>
        <dbReference type="ARBA" id="ARBA00004651"/>
    </source>
</evidence>
<dbReference type="InterPro" id="IPR004156">
    <property type="entry name" value="OATP"/>
</dbReference>
<dbReference type="OrthoDB" id="5062115at2759"/>
<keyword evidence="3 6" id="KW-0812">Transmembrane</keyword>